<dbReference type="Proteomes" id="UP000663981">
    <property type="component" value="Unassembled WGS sequence"/>
</dbReference>
<dbReference type="SUPFAM" id="SSF56563">
    <property type="entry name" value="Major capsid protein gp5"/>
    <property type="match status" value="1"/>
</dbReference>
<reference evidence="3 4" key="1">
    <citation type="submission" date="2021-03" db="EMBL/GenBank/DDBJ databases">
        <title>Whole genome sequence of Metabacillus bambusae BG109.</title>
        <authorList>
            <person name="Jeong J.W."/>
        </authorList>
    </citation>
    <scope>NUCLEOTIDE SEQUENCE [LARGE SCALE GENOMIC DNA]</scope>
    <source>
        <strain evidence="3 4">BG109</strain>
    </source>
</reference>
<comment type="caution">
    <text evidence="3">The sequence shown here is derived from an EMBL/GenBank/DDBJ whole genome shotgun (WGS) entry which is preliminary data.</text>
</comment>
<name>A0ABS3N4M1_9BACI</name>
<evidence type="ECO:0000259" key="2">
    <source>
        <dbReference type="Pfam" id="PF05065"/>
    </source>
</evidence>
<dbReference type="EMBL" id="JAGDEL010000012">
    <property type="protein sequence ID" value="MBO1513256.1"/>
    <property type="molecule type" value="Genomic_DNA"/>
</dbReference>
<dbReference type="InterPro" id="IPR024455">
    <property type="entry name" value="Phage_capsid"/>
</dbReference>
<dbReference type="RefSeq" id="WP_207980207.1">
    <property type="nucleotide sequence ID" value="NZ_JAGDEL010000012.1"/>
</dbReference>
<sequence>MVMKLNNHTENYENAKLNYAAVVKNEESTPEQIETAWTEMQDALVNSLTTQISNHVAANTVDQVVLSNRGVDVMTTEENKFFNAVVQSDGFTNDLILPETVTEKIYEDLKSEHPLLSVINFQNLGTITLTTITSEYEGAAVWGPIFGDIKGQLDAVFKQENLAQSKLTAFVVLPKDLSKFGPTWIKAYVQEQIKETYAVALESAVINGAGPTKYEPIGLIRDLAAAVDPTNGHAKKAVTNTLTLADDDTIIEEFAGIGELLSVKQNGKPLNVDGKVALIINPTDSWKLRKKFTTRNAQGAYITNVPFDFKIITSLFATAGEVIAFVTDRYDAYRGGGVEVKEYDQTLAIEDCNLHVAKTFAFGKPRDNKVAAIYTLQLGTTTTTTTV</sequence>
<gene>
    <name evidence="3" type="ORF">I7822_16525</name>
</gene>
<organism evidence="3 4">
    <name type="scientific">Metabacillus bambusae</name>
    <dbReference type="NCBI Taxonomy" id="2795218"/>
    <lineage>
        <taxon>Bacteria</taxon>
        <taxon>Bacillati</taxon>
        <taxon>Bacillota</taxon>
        <taxon>Bacilli</taxon>
        <taxon>Bacillales</taxon>
        <taxon>Bacillaceae</taxon>
        <taxon>Metabacillus</taxon>
    </lineage>
</organism>
<dbReference type="Pfam" id="PF05065">
    <property type="entry name" value="Phage_capsid"/>
    <property type="match status" value="1"/>
</dbReference>
<evidence type="ECO:0000313" key="3">
    <source>
        <dbReference type="EMBL" id="MBO1513256.1"/>
    </source>
</evidence>
<keyword evidence="4" id="KW-1185">Reference proteome</keyword>
<protein>
    <submittedName>
        <fullName evidence="3">Phage major capsid protein</fullName>
    </submittedName>
</protein>
<accession>A0ABS3N4M1</accession>
<dbReference type="NCBIfam" id="TIGR01554">
    <property type="entry name" value="major_cap_HK97"/>
    <property type="match status" value="1"/>
</dbReference>
<dbReference type="InterPro" id="IPR054612">
    <property type="entry name" value="Phage_capsid-like_C"/>
</dbReference>
<evidence type="ECO:0000313" key="4">
    <source>
        <dbReference type="Proteomes" id="UP000663981"/>
    </source>
</evidence>
<feature type="domain" description="Phage capsid-like C-terminal" evidence="2">
    <location>
        <begin position="96"/>
        <end position="304"/>
    </location>
</feature>
<comment type="subcellular location">
    <subcellularLocation>
        <location evidence="1">Virion</location>
    </subcellularLocation>
</comment>
<evidence type="ECO:0000256" key="1">
    <source>
        <dbReference type="ARBA" id="ARBA00004328"/>
    </source>
</evidence>
<proteinExistence type="predicted"/>